<dbReference type="OrthoDB" id="410267at2759"/>
<dbReference type="Proteomes" id="UP000006727">
    <property type="component" value="Chromosome 20"/>
</dbReference>
<dbReference type="AlphaFoldDB" id="A0A2K1IW33"/>
<dbReference type="STRING" id="3218.A0A2K1IW33"/>
<dbReference type="EnsemblPlants" id="Pp3c20_21850V3.2">
    <property type="protein sequence ID" value="Pp3c20_21850V3.2"/>
    <property type="gene ID" value="Pp3c20_21850"/>
</dbReference>
<protein>
    <recommendedName>
        <fullName evidence="6">Nodulin-like domain-containing protein</fullName>
    </recommendedName>
</protein>
<dbReference type="Pfam" id="PF06813">
    <property type="entry name" value="Nodulin-like"/>
    <property type="match status" value="1"/>
</dbReference>
<dbReference type="InterPro" id="IPR010658">
    <property type="entry name" value="Nodulin-like"/>
</dbReference>
<gene>
    <name evidence="8" type="primary">LOC112273097</name>
    <name evidence="7" type="ORF">PHYPA_025424</name>
</gene>
<name>A0A2K1IW33_PHYPA</name>
<dbReference type="PANTHER" id="PTHR21576">
    <property type="entry name" value="UNCHARACTERIZED NODULIN-LIKE PROTEIN"/>
    <property type="match status" value="1"/>
</dbReference>
<dbReference type="RefSeq" id="XP_024357261.1">
    <property type="nucleotide sequence ID" value="XM_024501493.2"/>
</dbReference>
<reference evidence="8" key="3">
    <citation type="submission" date="2020-12" db="UniProtKB">
        <authorList>
            <consortium name="EnsemblPlants"/>
        </authorList>
    </citation>
    <scope>IDENTIFICATION</scope>
</reference>
<evidence type="ECO:0000259" key="6">
    <source>
        <dbReference type="Pfam" id="PF06813"/>
    </source>
</evidence>
<evidence type="ECO:0000256" key="1">
    <source>
        <dbReference type="ARBA" id="ARBA00004141"/>
    </source>
</evidence>
<reference evidence="7 9" key="1">
    <citation type="journal article" date="2008" name="Science">
        <title>The Physcomitrella genome reveals evolutionary insights into the conquest of land by plants.</title>
        <authorList>
            <person name="Rensing S."/>
            <person name="Lang D."/>
            <person name="Zimmer A."/>
            <person name="Terry A."/>
            <person name="Salamov A."/>
            <person name="Shapiro H."/>
            <person name="Nishiyama T."/>
            <person name="Perroud P.-F."/>
            <person name="Lindquist E."/>
            <person name="Kamisugi Y."/>
            <person name="Tanahashi T."/>
            <person name="Sakakibara K."/>
            <person name="Fujita T."/>
            <person name="Oishi K."/>
            <person name="Shin-I T."/>
            <person name="Kuroki Y."/>
            <person name="Toyoda A."/>
            <person name="Suzuki Y."/>
            <person name="Hashimoto A."/>
            <person name="Yamaguchi K."/>
            <person name="Sugano A."/>
            <person name="Kohara Y."/>
            <person name="Fujiyama A."/>
            <person name="Anterola A."/>
            <person name="Aoki S."/>
            <person name="Ashton N."/>
            <person name="Barbazuk W.B."/>
            <person name="Barker E."/>
            <person name="Bennetzen J."/>
            <person name="Bezanilla M."/>
            <person name="Blankenship R."/>
            <person name="Cho S.H."/>
            <person name="Dutcher S."/>
            <person name="Estelle M."/>
            <person name="Fawcett J.A."/>
            <person name="Gundlach H."/>
            <person name="Hanada K."/>
            <person name="Heyl A."/>
            <person name="Hicks K.A."/>
            <person name="Hugh J."/>
            <person name="Lohr M."/>
            <person name="Mayer K."/>
            <person name="Melkozernov A."/>
            <person name="Murata T."/>
            <person name="Nelson D."/>
            <person name="Pils B."/>
            <person name="Prigge M."/>
            <person name="Reiss B."/>
            <person name="Renner T."/>
            <person name="Rombauts S."/>
            <person name="Rushton P."/>
            <person name="Sanderfoot A."/>
            <person name="Schween G."/>
            <person name="Shiu S.-H."/>
            <person name="Stueber K."/>
            <person name="Theodoulou F.L."/>
            <person name="Tu H."/>
            <person name="Van de Peer Y."/>
            <person name="Verrier P.J."/>
            <person name="Waters E."/>
            <person name="Wood A."/>
            <person name="Yang L."/>
            <person name="Cove D."/>
            <person name="Cuming A."/>
            <person name="Hasebe M."/>
            <person name="Lucas S."/>
            <person name="Mishler D.B."/>
            <person name="Reski R."/>
            <person name="Grigoriev I."/>
            <person name="Quatrano R.S."/>
            <person name="Boore J.L."/>
        </authorList>
    </citation>
    <scope>NUCLEOTIDE SEQUENCE [LARGE SCALE GENOMIC DNA]</scope>
    <source>
        <strain evidence="8 9">cv. Gransden 2004</strain>
    </source>
</reference>
<comment type="subcellular location">
    <subcellularLocation>
        <location evidence="1">Membrane</location>
        <topology evidence="1">Multi-pass membrane protein</topology>
    </subcellularLocation>
</comment>
<dbReference type="GeneID" id="112273097"/>
<dbReference type="KEGG" id="ppp:112273097"/>
<feature type="transmembrane region" description="Helical" evidence="5">
    <location>
        <begin position="135"/>
        <end position="154"/>
    </location>
</feature>
<feature type="domain" description="Nodulin-like" evidence="6">
    <location>
        <begin position="8"/>
        <end position="135"/>
    </location>
</feature>
<dbReference type="PaxDb" id="3218-PP1S40_61V6.1"/>
<sequence length="223" mass="24680">MWVSRSDWWSALLADRLPTWFILLIGAVEDAVGYGTQNLVVSQKISPPSCWQSCVVRCTGGNSTTWLNTAVFMTCMRNFLRSRETVTDTLKGYIGLCTAIFTPLCTAHFTIEATAFLLLLTFLPGIVKAAIPRPICMAISQIFLFNGYILFATAAPGSRYQGSIIVGVCYGLHIFLSVFIVMAGMCALGTLLNVVLILRVRPLYRDFYGPNCSKERKNRAQPT</sequence>
<evidence type="ECO:0000256" key="4">
    <source>
        <dbReference type="ARBA" id="ARBA00023136"/>
    </source>
</evidence>
<keyword evidence="4 5" id="KW-0472">Membrane</keyword>
<dbReference type="Gramene" id="Pp3c20_21850V3.1">
    <property type="protein sequence ID" value="Pp3c20_21850V3.1"/>
    <property type="gene ID" value="Pp3c20_21850"/>
</dbReference>
<dbReference type="Gramene" id="Pp3c20_21850V3.2">
    <property type="protein sequence ID" value="Pp3c20_21850V3.2"/>
    <property type="gene ID" value="Pp3c20_21850"/>
</dbReference>
<evidence type="ECO:0000313" key="8">
    <source>
        <dbReference type="EnsemblPlants" id="Pp3c20_21850V3.1"/>
    </source>
</evidence>
<keyword evidence="9" id="KW-1185">Reference proteome</keyword>
<evidence type="ECO:0000256" key="3">
    <source>
        <dbReference type="ARBA" id="ARBA00022989"/>
    </source>
</evidence>
<proteinExistence type="predicted"/>
<dbReference type="PANTHER" id="PTHR21576:SF167">
    <property type="entry name" value="OS09G0536700 PROTEIN"/>
    <property type="match status" value="1"/>
</dbReference>
<dbReference type="EMBL" id="ABEU02000020">
    <property type="protein sequence ID" value="PNR33480.1"/>
    <property type="molecule type" value="Genomic_DNA"/>
</dbReference>
<organism evidence="7">
    <name type="scientific">Physcomitrium patens</name>
    <name type="common">Spreading-leaved earth moss</name>
    <name type="synonym">Physcomitrella patens</name>
    <dbReference type="NCBI Taxonomy" id="3218"/>
    <lineage>
        <taxon>Eukaryota</taxon>
        <taxon>Viridiplantae</taxon>
        <taxon>Streptophyta</taxon>
        <taxon>Embryophyta</taxon>
        <taxon>Bryophyta</taxon>
        <taxon>Bryophytina</taxon>
        <taxon>Bryopsida</taxon>
        <taxon>Funariidae</taxon>
        <taxon>Funariales</taxon>
        <taxon>Funariaceae</taxon>
        <taxon>Physcomitrium</taxon>
    </lineage>
</organism>
<evidence type="ECO:0000256" key="5">
    <source>
        <dbReference type="SAM" id="Phobius"/>
    </source>
</evidence>
<keyword evidence="3 5" id="KW-1133">Transmembrane helix</keyword>
<dbReference type="GO" id="GO:0016020">
    <property type="term" value="C:membrane"/>
    <property type="evidence" value="ECO:0000318"/>
    <property type="project" value="GO_Central"/>
</dbReference>
<feature type="transmembrane region" description="Helical" evidence="5">
    <location>
        <begin position="174"/>
        <end position="198"/>
    </location>
</feature>
<feature type="transmembrane region" description="Helical" evidence="5">
    <location>
        <begin position="93"/>
        <end position="123"/>
    </location>
</feature>
<dbReference type="EnsemblPlants" id="Pp3c20_21850V3.1">
    <property type="protein sequence ID" value="Pp3c20_21850V3.1"/>
    <property type="gene ID" value="Pp3c20_21850"/>
</dbReference>
<evidence type="ECO:0000313" key="9">
    <source>
        <dbReference type="Proteomes" id="UP000006727"/>
    </source>
</evidence>
<evidence type="ECO:0000313" key="7">
    <source>
        <dbReference type="EMBL" id="PNR33480.1"/>
    </source>
</evidence>
<evidence type="ECO:0000256" key="2">
    <source>
        <dbReference type="ARBA" id="ARBA00022692"/>
    </source>
</evidence>
<keyword evidence="2 5" id="KW-0812">Transmembrane</keyword>
<reference evidence="7 9" key="2">
    <citation type="journal article" date="2018" name="Plant J.">
        <title>The Physcomitrella patens chromosome-scale assembly reveals moss genome structure and evolution.</title>
        <authorList>
            <person name="Lang D."/>
            <person name="Ullrich K.K."/>
            <person name="Murat F."/>
            <person name="Fuchs J."/>
            <person name="Jenkins J."/>
            <person name="Haas F.B."/>
            <person name="Piednoel M."/>
            <person name="Gundlach H."/>
            <person name="Van Bel M."/>
            <person name="Meyberg R."/>
            <person name="Vives C."/>
            <person name="Morata J."/>
            <person name="Symeonidi A."/>
            <person name="Hiss M."/>
            <person name="Muchero W."/>
            <person name="Kamisugi Y."/>
            <person name="Saleh O."/>
            <person name="Blanc G."/>
            <person name="Decker E.L."/>
            <person name="van Gessel N."/>
            <person name="Grimwood J."/>
            <person name="Hayes R.D."/>
            <person name="Graham S.W."/>
            <person name="Gunter L.E."/>
            <person name="McDaniel S.F."/>
            <person name="Hoernstein S.N.W."/>
            <person name="Larsson A."/>
            <person name="Li F.W."/>
            <person name="Perroud P.F."/>
            <person name="Phillips J."/>
            <person name="Ranjan P."/>
            <person name="Rokshar D.S."/>
            <person name="Rothfels C.J."/>
            <person name="Schneider L."/>
            <person name="Shu S."/>
            <person name="Stevenson D.W."/>
            <person name="Thummler F."/>
            <person name="Tillich M."/>
            <person name="Villarreal Aguilar J.C."/>
            <person name="Widiez T."/>
            <person name="Wong G.K."/>
            <person name="Wymore A."/>
            <person name="Zhang Y."/>
            <person name="Zimmer A.D."/>
            <person name="Quatrano R.S."/>
            <person name="Mayer K.F.X."/>
            <person name="Goodstein D."/>
            <person name="Casacuberta J.M."/>
            <person name="Vandepoele K."/>
            <person name="Reski R."/>
            <person name="Cuming A.C."/>
            <person name="Tuskan G.A."/>
            <person name="Maumus F."/>
            <person name="Salse J."/>
            <person name="Schmutz J."/>
            <person name="Rensing S.A."/>
        </authorList>
    </citation>
    <scope>NUCLEOTIDE SEQUENCE [LARGE SCALE GENOMIC DNA]</scope>
    <source>
        <strain evidence="8 9">cv. Gransden 2004</strain>
    </source>
</reference>
<accession>A0A2K1IW33</accession>